<gene>
    <name evidence="2" type="ORF">GCM10011529_05040</name>
</gene>
<name>A0A916ZK03_9SPHN</name>
<reference evidence="2" key="1">
    <citation type="journal article" date="2014" name="Int. J. Syst. Evol. Microbiol.">
        <title>Complete genome sequence of Corynebacterium casei LMG S-19264T (=DSM 44701T), isolated from a smear-ripened cheese.</title>
        <authorList>
            <consortium name="US DOE Joint Genome Institute (JGI-PGF)"/>
            <person name="Walter F."/>
            <person name="Albersmeier A."/>
            <person name="Kalinowski J."/>
            <person name="Ruckert C."/>
        </authorList>
    </citation>
    <scope>NUCLEOTIDE SEQUENCE</scope>
    <source>
        <strain evidence="2">CGMCC 1.15519</strain>
    </source>
</reference>
<evidence type="ECO:0000313" key="3">
    <source>
        <dbReference type="Proteomes" id="UP000635071"/>
    </source>
</evidence>
<accession>A0A916ZK03</accession>
<dbReference type="RefSeq" id="WP_188761322.1">
    <property type="nucleotide sequence ID" value="NZ_BMJM01000001.1"/>
</dbReference>
<dbReference type="SUPFAM" id="SSF159245">
    <property type="entry name" value="AttH-like"/>
    <property type="match status" value="1"/>
</dbReference>
<feature type="region of interest" description="Disordered" evidence="1">
    <location>
        <begin position="153"/>
        <end position="172"/>
    </location>
</feature>
<proteinExistence type="predicted"/>
<reference evidence="2" key="2">
    <citation type="submission" date="2020-09" db="EMBL/GenBank/DDBJ databases">
        <authorList>
            <person name="Sun Q."/>
            <person name="Zhou Y."/>
        </authorList>
    </citation>
    <scope>NUCLEOTIDE SEQUENCE</scope>
    <source>
        <strain evidence="2">CGMCC 1.15519</strain>
    </source>
</reference>
<dbReference type="AlphaFoldDB" id="A0A916ZK03"/>
<evidence type="ECO:0000256" key="1">
    <source>
        <dbReference type="SAM" id="MobiDB-lite"/>
    </source>
</evidence>
<comment type="caution">
    <text evidence="2">The sequence shown here is derived from an EMBL/GenBank/DDBJ whole genome shotgun (WGS) entry which is preliminary data.</text>
</comment>
<dbReference type="Proteomes" id="UP000635071">
    <property type="component" value="Unassembled WGS sequence"/>
</dbReference>
<organism evidence="2 3">
    <name type="scientific">Sandarakinorhabdus glacialis</name>
    <dbReference type="NCBI Taxonomy" id="1614636"/>
    <lineage>
        <taxon>Bacteria</taxon>
        <taxon>Pseudomonadati</taxon>
        <taxon>Pseudomonadota</taxon>
        <taxon>Alphaproteobacteria</taxon>
        <taxon>Sphingomonadales</taxon>
        <taxon>Sphingosinicellaceae</taxon>
        <taxon>Sandarakinorhabdus</taxon>
    </lineage>
</organism>
<evidence type="ECO:0000313" key="2">
    <source>
        <dbReference type="EMBL" id="GGE01674.1"/>
    </source>
</evidence>
<sequence length="368" mass="40132">MLTKADDFPVHQTPEPIAFAGTDRNFYDRYFFNGYSPDGSVFFAAAMGFYPQLGIIDGAFSLVVDGVQHNVRASRHSVGGERLDLSVGPMRVEIIAPLQQLRVTLEDNDSGISAVLTFDARHAPIEEPRFTRRNGTRLFMDYTRMTQNGGWSGTIRRAGGTITMPPGSMGTRDRSWGIRPVGAPEPQPPPAGNFSQFFWLWTPCNFPGHAVFAHTNDDAAGLPWNRRAVVAKLAKDSKAAETVDIDHVELALSYAPGGRRVTEARIGLGDRGEFIVRPSGGRFYMHGLGYTHPEWSHGMDHGPLAVAHDSIDLAAMDDNAPGNMHLQALSDAVLRWDGEEHHGRGILEQLLLGPHAPSGFSGLLDPAG</sequence>
<protein>
    <submittedName>
        <fullName evidence="2">Uncharacterized protein</fullName>
    </submittedName>
</protein>
<keyword evidence="3" id="KW-1185">Reference proteome</keyword>
<dbReference type="EMBL" id="BMJM01000001">
    <property type="protein sequence ID" value="GGE01674.1"/>
    <property type="molecule type" value="Genomic_DNA"/>
</dbReference>